<dbReference type="InterPro" id="IPR022924">
    <property type="entry name" value="Cardiolipin_synthase"/>
</dbReference>
<dbReference type="EMBL" id="CDGG01000001">
    <property type="protein sequence ID" value="CEI83698.1"/>
    <property type="molecule type" value="Genomic_DNA"/>
</dbReference>
<evidence type="ECO:0000256" key="5">
    <source>
        <dbReference type="ARBA" id="ARBA00022692"/>
    </source>
</evidence>
<comment type="subcellular location">
    <subcellularLocation>
        <location evidence="1 12">Cell membrane</location>
        <topology evidence="1 12">Multi-pass membrane protein</topology>
    </subcellularLocation>
</comment>
<dbReference type="Proteomes" id="UP000040453">
    <property type="component" value="Unassembled WGS sequence"/>
</dbReference>
<keyword evidence="9 12" id="KW-0472">Membrane</keyword>
<gene>
    <name evidence="15" type="primary">clsA_2</name>
    <name evidence="15" type="ORF">BN997_03616</name>
</gene>
<dbReference type="NCBIfam" id="TIGR04265">
    <property type="entry name" value="bac_cardiolipin"/>
    <property type="match status" value="1"/>
</dbReference>
<keyword evidence="2 12" id="KW-1003">Cell membrane</keyword>
<dbReference type="Pfam" id="PF13396">
    <property type="entry name" value="PLDc_N"/>
    <property type="match status" value="1"/>
</dbReference>
<reference evidence="15 16" key="1">
    <citation type="submission" date="2014-11" db="EMBL/GenBank/DDBJ databases">
        <authorList>
            <person name="Urmite Genomes Urmite Genomes"/>
        </authorList>
    </citation>
    <scope>NUCLEOTIDE SEQUENCE [LARGE SCALE GENOMIC DNA]</scope>
    <source>
        <strain evidence="15 16">Oc5</strain>
    </source>
</reference>
<name>A0A0A1MKS1_9BACI</name>
<dbReference type="GO" id="GO:0032049">
    <property type="term" value="P:cardiolipin biosynthetic process"/>
    <property type="evidence" value="ECO:0007669"/>
    <property type="project" value="UniProtKB-UniRule"/>
</dbReference>
<dbReference type="InterPro" id="IPR025202">
    <property type="entry name" value="PLD-like_dom"/>
</dbReference>
<keyword evidence="16" id="KW-1185">Reference proteome</keyword>
<keyword evidence="6" id="KW-0677">Repeat</keyword>
<feature type="active site" evidence="12">
    <location>
        <position position="405"/>
    </location>
</feature>
<evidence type="ECO:0000259" key="14">
    <source>
        <dbReference type="PROSITE" id="PS50035"/>
    </source>
</evidence>
<keyword evidence="3 12" id="KW-0444">Lipid biosynthesis</keyword>
<dbReference type="PROSITE" id="PS50035">
    <property type="entry name" value="PLD"/>
    <property type="match status" value="2"/>
</dbReference>
<evidence type="ECO:0000256" key="4">
    <source>
        <dbReference type="ARBA" id="ARBA00022679"/>
    </source>
</evidence>
<keyword evidence="5 12" id="KW-0812">Transmembrane</keyword>
<dbReference type="InterPro" id="IPR027379">
    <property type="entry name" value="CLS_N"/>
</dbReference>
<keyword evidence="10 12" id="KW-0594">Phospholipid biosynthesis</keyword>
<evidence type="ECO:0000256" key="7">
    <source>
        <dbReference type="ARBA" id="ARBA00022989"/>
    </source>
</evidence>
<protein>
    <recommendedName>
        <fullName evidence="12 13">Cardiolipin synthase</fullName>
        <shortName evidence="12">CL synthase</shortName>
        <ecNumber evidence="12 13">2.7.8.-</ecNumber>
    </recommendedName>
</protein>
<evidence type="ECO:0000256" key="2">
    <source>
        <dbReference type="ARBA" id="ARBA00022475"/>
    </source>
</evidence>
<accession>A0A0A1MKS1</accession>
<evidence type="ECO:0000256" key="6">
    <source>
        <dbReference type="ARBA" id="ARBA00022737"/>
    </source>
</evidence>
<dbReference type="STRING" id="545501.BN997_03616"/>
<feature type="active site" evidence="12">
    <location>
        <position position="412"/>
    </location>
</feature>
<dbReference type="CDD" id="cd09110">
    <property type="entry name" value="PLDc_CLS_1"/>
    <property type="match status" value="1"/>
</dbReference>
<dbReference type="AlphaFoldDB" id="A0A0A1MKS1"/>
<evidence type="ECO:0000256" key="9">
    <source>
        <dbReference type="ARBA" id="ARBA00023136"/>
    </source>
</evidence>
<dbReference type="GO" id="GO:0005886">
    <property type="term" value="C:plasma membrane"/>
    <property type="evidence" value="ECO:0007669"/>
    <property type="project" value="UniProtKB-SubCell"/>
</dbReference>
<keyword evidence="8 12" id="KW-0443">Lipid metabolism</keyword>
<evidence type="ECO:0000256" key="10">
    <source>
        <dbReference type="ARBA" id="ARBA00023209"/>
    </source>
</evidence>
<keyword evidence="7 12" id="KW-1133">Transmembrane helix</keyword>
<dbReference type="Gene3D" id="3.30.870.10">
    <property type="entry name" value="Endonuclease Chain A"/>
    <property type="match status" value="2"/>
</dbReference>
<evidence type="ECO:0000256" key="3">
    <source>
        <dbReference type="ARBA" id="ARBA00022516"/>
    </source>
</evidence>
<dbReference type="Pfam" id="PF13091">
    <property type="entry name" value="PLDc_2"/>
    <property type="match status" value="2"/>
</dbReference>
<sequence>MEMEIGNIITMIGSIVIFINLLLALGVLFFEKRDVGYTWAWLLILFFLPIVGFLIYIFLGRSLKQNNFYGLTAEEQKLLKEEVDTQLKLIEEEKRDDIPWLNQYNDIVTMNLRSSHGRLSEDNEIFIFKDGHKKFDALLNDIKEAKQEVNVQYYIIQPDQLGKRLRDALITKAKEGVKVRVLYDEVGSKKLPSRFFDDLKKAGGEVRVFFPSFLKLINFRINNRNHRKMVIIDGEFSYIGGFNVGDEYLGEDKKFGYWRDTHLKIYGNAVNDIQVRFIMDWHQAGKDKLHDDYKKFCFHLEKHHGTSPVQVVSSGPNSETEHLKNMYIKMILSAKESVCIQTPYFIPDTSFMDACKMALLSGVDLRIMIPCKPDHPFVYWATWAYAGDLLEYGAKILLYENGFLHAKTIVVDKKMASVGTMNIDSRSFRLNFEVNAITYDEAVSNELHNIFEEDCKLSSELTLERYHKRSLWIKFKEDISRLLSPIL</sequence>
<dbReference type="CDD" id="cd09112">
    <property type="entry name" value="PLDc_CLS_2"/>
    <property type="match status" value="1"/>
</dbReference>
<evidence type="ECO:0000256" key="11">
    <source>
        <dbReference type="ARBA" id="ARBA00023264"/>
    </source>
</evidence>
<dbReference type="PANTHER" id="PTHR21248">
    <property type="entry name" value="CARDIOLIPIN SYNTHASE"/>
    <property type="match status" value="1"/>
</dbReference>
<feature type="active site" evidence="12">
    <location>
        <position position="228"/>
    </location>
</feature>
<evidence type="ECO:0000313" key="15">
    <source>
        <dbReference type="EMBL" id="CEI83698.1"/>
    </source>
</evidence>
<keyword evidence="11 12" id="KW-1208">Phospholipid metabolism</keyword>
<comment type="similarity">
    <text evidence="12">Belongs to the phospholipase D family. Cardiolipin synthase subfamily.</text>
</comment>
<evidence type="ECO:0000256" key="8">
    <source>
        <dbReference type="ARBA" id="ARBA00023098"/>
    </source>
</evidence>
<dbReference type="PANTHER" id="PTHR21248:SF22">
    <property type="entry name" value="PHOSPHOLIPASE D"/>
    <property type="match status" value="1"/>
</dbReference>
<feature type="domain" description="PLD phosphodiesterase" evidence="14">
    <location>
        <begin position="221"/>
        <end position="248"/>
    </location>
</feature>
<feature type="domain" description="PLD phosphodiesterase" evidence="14">
    <location>
        <begin position="400"/>
        <end position="427"/>
    </location>
</feature>
<dbReference type="GO" id="GO:0008808">
    <property type="term" value="F:cardiolipin synthase activity"/>
    <property type="evidence" value="ECO:0007669"/>
    <property type="project" value="UniProtKB-UniRule"/>
</dbReference>
<evidence type="ECO:0000313" key="16">
    <source>
        <dbReference type="Proteomes" id="UP000040453"/>
    </source>
</evidence>
<evidence type="ECO:0000256" key="12">
    <source>
        <dbReference type="HAMAP-Rule" id="MF_01916"/>
    </source>
</evidence>
<dbReference type="HAMAP" id="MF_01916">
    <property type="entry name" value="Cardiolipin_synth_Cls"/>
    <property type="match status" value="1"/>
</dbReference>
<dbReference type="SUPFAM" id="SSF56024">
    <property type="entry name" value="Phospholipase D/nuclease"/>
    <property type="match status" value="2"/>
</dbReference>
<feature type="active site" evidence="12">
    <location>
        <position position="226"/>
    </location>
</feature>
<feature type="active site" evidence="12">
    <location>
        <position position="407"/>
    </location>
</feature>
<feature type="transmembrane region" description="Helical" evidence="12">
    <location>
        <begin position="7"/>
        <end position="30"/>
    </location>
</feature>
<feature type="active site" evidence="12">
    <location>
        <position position="233"/>
    </location>
</feature>
<organism evidence="15 16">
    <name type="scientific">Oceanobacillus oncorhynchi</name>
    <dbReference type="NCBI Taxonomy" id="545501"/>
    <lineage>
        <taxon>Bacteria</taxon>
        <taxon>Bacillati</taxon>
        <taxon>Bacillota</taxon>
        <taxon>Bacilli</taxon>
        <taxon>Bacillales</taxon>
        <taxon>Bacillaceae</taxon>
        <taxon>Oceanobacillus</taxon>
    </lineage>
</organism>
<proteinExistence type="inferred from homology"/>
<keyword evidence="4 12" id="KW-0808">Transferase</keyword>
<evidence type="ECO:0000256" key="13">
    <source>
        <dbReference type="NCBIfam" id="TIGR04265"/>
    </source>
</evidence>
<comment type="catalytic activity">
    <reaction evidence="12">
        <text>2 a 1,2-diacyl-sn-glycero-3-phospho-(1'-sn-glycerol) = a cardiolipin + glycerol</text>
        <dbReference type="Rhea" id="RHEA:31451"/>
        <dbReference type="ChEBI" id="CHEBI:17754"/>
        <dbReference type="ChEBI" id="CHEBI:62237"/>
        <dbReference type="ChEBI" id="CHEBI:64716"/>
    </reaction>
</comment>
<evidence type="ECO:0000256" key="1">
    <source>
        <dbReference type="ARBA" id="ARBA00004651"/>
    </source>
</evidence>
<feature type="transmembrane region" description="Helical" evidence="12">
    <location>
        <begin position="36"/>
        <end position="59"/>
    </location>
</feature>
<dbReference type="InterPro" id="IPR001736">
    <property type="entry name" value="PLipase_D/transphosphatidylase"/>
</dbReference>
<dbReference type="InterPro" id="IPR030874">
    <property type="entry name" value="Cardiolipin_synth_Firmi"/>
</dbReference>
<dbReference type="EC" id="2.7.8.-" evidence="12 13"/>
<dbReference type="SMART" id="SM00155">
    <property type="entry name" value="PLDc"/>
    <property type="match status" value="2"/>
</dbReference>
<comment type="function">
    <text evidence="12">Catalyzes the reversible phosphatidyl group transfer from one phosphatidylglycerol molecule to another to form cardiolipin (CL) (diphosphatidylglycerol) and glycerol.</text>
</comment>
<dbReference type="FunFam" id="3.30.870.10:FF:000014">
    <property type="entry name" value="Cardiolipin synthase"/>
    <property type="match status" value="1"/>
</dbReference>